<feature type="domain" description="HAP1 N-terminal" evidence="6">
    <location>
        <begin position="4"/>
        <end position="370"/>
    </location>
</feature>
<accession>A0A8C6MNN4</accession>
<feature type="compositionally biased region" description="Acidic residues" evidence="5">
    <location>
        <begin position="214"/>
        <end position="235"/>
    </location>
</feature>
<comment type="subcellular location">
    <subcellularLocation>
        <location evidence="1">Mitochondrion</location>
    </subcellularLocation>
</comment>
<feature type="compositionally biased region" description="Pro residues" evidence="5">
    <location>
        <begin position="32"/>
        <end position="44"/>
    </location>
</feature>
<dbReference type="GO" id="GO:0031410">
    <property type="term" value="C:cytoplasmic vesicle"/>
    <property type="evidence" value="ECO:0007669"/>
    <property type="project" value="Ensembl"/>
</dbReference>
<keyword evidence="3" id="KW-0496">Mitochondrion</keyword>
<name>A0A8C6MNN4_MUSSI</name>
<evidence type="ECO:0000313" key="7">
    <source>
        <dbReference type="Ensembl" id="ENSMSIP00000001021.1"/>
    </source>
</evidence>
<dbReference type="GO" id="GO:0005102">
    <property type="term" value="F:signaling receptor binding"/>
    <property type="evidence" value="ECO:0007669"/>
    <property type="project" value="TreeGrafter"/>
</dbReference>
<dbReference type="GO" id="GO:1904115">
    <property type="term" value="C:axon cytoplasm"/>
    <property type="evidence" value="ECO:0007669"/>
    <property type="project" value="GOC"/>
</dbReference>
<dbReference type="GO" id="GO:0098957">
    <property type="term" value="P:anterograde axonal transport of mitochondrion"/>
    <property type="evidence" value="ECO:0007669"/>
    <property type="project" value="TreeGrafter"/>
</dbReference>
<dbReference type="GO" id="GO:0006605">
    <property type="term" value="P:protein targeting"/>
    <property type="evidence" value="ECO:0007669"/>
    <property type="project" value="TreeGrafter"/>
</dbReference>
<organism evidence="7 8">
    <name type="scientific">Mus spicilegus</name>
    <name type="common">Mound-building mouse</name>
    <dbReference type="NCBI Taxonomy" id="10103"/>
    <lineage>
        <taxon>Eukaryota</taxon>
        <taxon>Metazoa</taxon>
        <taxon>Chordata</taxon>
        <taxon>Craniata</taxon>
        <taxon>Vertebrata</taxon>
        <taxon>Euteleostomi</taxon>
        <taxon>Mammalia</taxon>
        <taxon>Eutheria</taxon>
        <taxon>Euarchontoglires</taxon>
        <taxon>Glires</taxon>
        <taxon>Rodentia</taxon>
        <taxon>Myomorpha</taxon>
        <taxon>Muroidea</taxon>
        <taxon>Muridae</taxon>
        <taxon>Murinae</taxon>
        <taxon>Mus</taxon>
        <taxon>Mus</taxon>
    </lineage>
</organism>
<dbReference type="GO" id="GO:0021549">
    <property type="term" value="P:cerebellum development"/>
    <property type="evidence" value="ECO:0007669"/>
    <property type="project" value="Ensembl"/>
</dbReference>
<dbReference type="PANTHER" id="PTHR15751:SF14">
    <property type="entry name" value="HUNTINGTIN-ASSOCIATED PROTEIN 1"/>
    <property type="match status" value="1"/>
</dbReference>
<evidence type="ECO:0000256" key="2">
    <source>
        <dbReference type="ARBA" id="ARBA00023054"/>
    </source>
</evidence>
<feature type="compositionally biased region" description="Polar residues" evidence="5">
    <location>
        <begin position="52"/>
        <end position="62"/>
    </location>
</feature>
<feature type="region of interest" description="Disordered" evidence="5">
    <location>
        <begin position="481"/>
        <end position="547"/>
    </location>
</feature>
<proteinExistence type="predicted"/>
<evidence type="ECO:0000256" key="4">
    <source>
        <dbReference type="SAM" id="Coils"/>
    </source>
</evidence>
<feature type="compositionally biased region" description="Basic and acidic residues" evidence="5">
    <location>
        <begin position="524"/>
        <end position="541"/>
    </location>
</feature>
<dbReference type="GO" id="GO:0008104">
    <property type="term" value="P:intracellular protein localization"/>
    <property type="evidence" value="ECO:0007669"/>
    <property type="project" value="Ensembl"/>
</dbReference>
<feature type="region of interest" description="Disordered" evidence="5">
    <location>
        <begin position="371"/>
        <end position="449"/>
    </location>
</feature>
<dbReference type="GO" id="GO:0047496">
    <property type="term" value="P:vesicle transport along microtubule"/>
    <property type="evidence" value="ECO:0007669"/>
    <property type="project" value="Ensembl"/>
</dbReference>
<dbReference type="InterPro" id="IPR006933">
    <property type="entry name" value="HAP1_N"/>
</dbReference>
<dbReference type="SMART" id="SM01424">
    <property type="entry name" value="HAP1_N"/>
    <property type="match status" value="1"/>
</dbReference>
<dbReference type="GO" id="GO:0005739">
    <property type="term" value="C:mitochondrion"/>
    <property type="evidence" value="ECO:0007669"/>
    <property type="project" value="UniProtKB-SubCell"/>
</dbReference>
<evidence type="ECO:0000256" key="5">
    <source>
        <dbReference type="SAM" id="MobiDB-lite"/>
    </source>
</evidence>
<dbReference type="GO" id="GO:0048311">
    <property type="term" value="P:mitochondrion distribution"/>
    <property type="evidence" value="ECO:0007669"/>
    <property type="project" value="TreeGrafter"/>
</dbReference>
<dbReference type="GO" id="GO:0017022">
    <property type="term" value="F:myosin binding"/>
    <property type="evidence" value="ECO:0007669"/>
    <property type="project" value="TreeGrafter"/>
</dbReference>
<feature type="compositionally biased region" description="Basic and acidic residues" evidence="5">
    <location>
        <begin position="236"/>
        <end position="248"/>
    </location>
</feature>
<dbReference type="Ensembl" id="ENSMSIT00000001323.1">
    <property type="protein sequence ID" value="ENSMSIP00000001021.1"/>
    <property type="gene ID" value="ENSMSIG00000001037.1"/>
</dbReference>
<sequence>MRPKEQVQSGAGDGTGSGDPAAGTPTTQPAVGPAPEPSAEPKPAPAQGTGSGQKSGSRTKTGSFCRSMIIGDSDAPWTRYVFQGPYGPRATGLGTGKAEGIWKTPAAYIGRRPGVSGPERAAFIRELQEALCPNPPPTKKITEDDVKVMLYLLEEKERDLNTAARIGQSLVKQNSVLMEENNKLETMLGSAREEILHLRKQVNLRDDLLQLYSDSDDDDDEEDEEDEEEGEEEEREGQRDQDQQHDHPYGAPKPHPKAETAHRCPQLEALQQKLRLLEEENDHLREEASHLDNLEDEEQMLILECVEQFSEASQQMAELSEVLVLRLEGYESPLPSLLAGTAGVGDYQGVWSEVLGWHVWKDVTLSLPRRDTHCREGRKKEQRAMPPPPAQDLKPPEDFEAPEELVPEEELGAIEEVGTAEDGQAEENEQASEETEAWEEVEPEVDETTRMNVVVSALEASGLGPSHLDMKYVLQQLSNWQDAHSKRQQKQKVVPKDSPTPQQQTNMGGGILEQQPRVPTQDSQRLEEDRATHSPSAREEEGPSGAT</sequence>
<dbReference type="GO" id="GO:0030425">
    <property type="term" value="C:dendrite"/>
    <property type="evidence" value="ECO:0007669"/>
    <property type="project" value="TreeGrafter"/>
</dbReference>
<dbReference type="GO" id="GO:0022008">
    <property type="term" value="P:neurogenesis"/>
    <property type="evidence" value="ECO:0007669"/>
    <property type="project" value="Ensembl"/>
</dbReference>
<dbReference type="GO" id="GO:0005813">
    <property type="term" value="C:centrosome"/>
    <property type="evidence" value="ECO:0007669"/>
    <property type="project" value="Ensembl"/>
</dbReference>
<dbReference type="GO" id="GO:0048011">
    <property type="term" value="P:neurotrophin TRK receptor signaling pathway"/>
    <property type="evidence" value="ECO:0007669"/>
    <property type="project" value="Ensembl"/>
</dbReference>
<feature type="compositionally biased region" description="Acidic residues" evidence="5">
    <location>
        <begin position="423"/>
        <end position="446"/>
    </location>
</feature>
<dbReference type="GO" id="GO:1902857">
    <property type="term" value="P:positive regulation of non-motile cilium assembly"/>
    <property type="evidence" value="ECO:0007669"/>
    <property type="project" value="Ensembl"/>
</dbReference>
<dbReference type="GO" id="GO:0021979">
    <property type="term" value="P:hypothalamus cell differentiation"/>
    <property type="evidence" value="ECO:0007669"/>
    <property type="project" value="Ensembl"/>
</dbReference>
<feature type="region of interest" description="Disordered" evidence="5">
    <location>
        <begin position="212"/>
        <end position="261"/>
    </location>
</feature>
<feature type="region of interest" description="Disordered" evidence="5">
    <location>
        <begin position="1"/>
        <end position="62"/>
    </location>
</feature>
<evidence type="ECO:0000256" key="1">
    <source>
        <dbReference type="ARBA" id="ARBA00004173"/>
    </source>
</evidence>
<dbReference type="GeneTree" id="ENSGT00940000162183"/>
<evidence type="ECO:0000313" key="8">
    <source>
        <dbReference type="Proteomes" id="UP000694415"/>
    </source>
</evidence>
<dbReference type="PANTHER" id="PTHR15751">
    <property type="entry name" value="TRAFFICKING KINESIN-BINDING PROTEIN"/>
    <property type="match status" value="1"/>
</dbReference>
<dbReference type="Proteomes" id="UP000694415">
    <property type="component" value="Unplaced"/>
</dbReference>
<dbReference type="InterPro" id="IPR051946">
    <property type="entry name" value="Intracell_Traff-Reg"/>
</dbReference>
<evidence type="ECO:0000259" key="6">
    <source>
        <dbReference type="SMART" id="SM01424"/>
    </source>
</evidence>
<reference evidence="7" key="1">
    <citation type="submission" date="2025-08" db="UniProtKB">
        <authorList>
            <consortium name="Ensembl"/>
        </authorList>
    </citation>
    <scope>IDENTIFICATION</scope>
</reference>
<keyword evidence="8" id="KW-1185">Reference proteome</keyword>
<dbReference type="GO" id="GO:0005776">
    <property type="term" value="C:autophagosome"/>
    <property type="evidence" value="ECO:0007669"/>
    <property type="project" value="Ensembl"/>
</dbReference>
<feature type="coiled-coil region" evidence="4">
    <location>
        <begin position="267"/>
        <end position="297"/>
    </location>
</feature>
<dbReference type="GO" id="GO:0050769">
    <property type="term" value="P:positive regulation of neurogenesis"/>
    <property type="evidence" value="ECO:0007669"/>
    <property type="project" value="Ensembl"/>
</dbReference>
<dbReference type="GO" id="GO:0016234">
    <property type="term" value="C:inclusion body"/>
    <property type="evidence" value="ECO:0007669"/>
    <property type="project" value="Ensembl"/>
</dbReference>
<dbReference type="Pfam" id="PF04849">
    <property type="entry name" value="HAP1_N"/>
    <property type="match status" value="1"/>
</dbReference>
<dbReference type="GO" id="GO:0017157">
    <property type="term" value="P:regulation of exocytosis"/>
    <property type="evidence" value="ECO:0007669"/>
    <property type="project" value="Ensembl"/>
</dbReference>
<dbReference type="AlphaFoldDB" id="A0A8C6MNN4"/>
<evidence type="ECO:0000256" key="3">
    <source>
        <dbReference type="ARBA" id="ARBA00023128"/>
    </source>
</evidence>
<feature type="compositionally biased region" description="Acidic residues" evidence="5">
    <location>
        <begin position="398"/>
        <end position="413"/>
    </location>
</feature>
<keyword evidence="2 4" id="KW-0175">Coiled coil</keyword>
<dbReference type="GO" id="GO:0005814">
    <property type="term" value="C:centriole"/>
    <property type="evidence" value="ECO:0007669"/>
    <property type="project" value="Ensembl"/>
</dbReference>
<dbReference type="GO" id="GO:1902513">
    <property type="term" value="P:regulation of organelle transport along microtubule"/>
    <property type="evidence" value="ECO:0007669"/>
    <property type="project" value="Ensembl"/>
</dbReference>
<reference evidence="7" key="2">
    <citation type="submission" date="2025-09" db="UniProtKB">
        <authorList>
            <consortium name="Ensembl"/>
        </authorList>
    </citation>
    <scope>IDENTIFICATION</scope>
</reference>
<feature type="compositionally biased region" description="Basic and acidic residues" evidence="5">
    <location>
        <begin position="371"/>
        <end position="383"/>
    </location>
</feature>
<dbReference type="GO" id="GO:0005730">
    <property type="term" value="C:nucleolus"/>
    <property type="evidence" value="ECO:0007669"/>
    <property type="project" value="Ensembl"/>
</dbReference>
<dbReference type="GO" id="GO:0005829">
    <property type="term" value="C:cytosol"/>
    <property type="evidence" value="ECO:0007669"/>
    <property type="project" value="Ensembl"/>
</dbReference>
<protein>
    <submittedName>
        <fullName evidence="7">Huntingtin-associated protein 1</fullName>
    </submittedName>
</protein>